<dbReference type="PANTHER" id="PTHR11926:SF986">
    <property type="entry name" value="UDP-GLYCOSYLTRANSFERASE 84A1"/>
    <property type="match status" value="1"/>
</dbReference>
<organism evidence="4 5">
    <name type="scientific">Lithospermum erythrorhizon</name>
    <name type="common">Purple gromwell</name>
    <name type="synonym">Lithospermum officinale var. erythrorhizon</name>
    <dbReference type="NCBI Taxonomy" id="34254"/>
    <lineage>
        <taxon>Eukaryota</taxon>
        <taxon>Viridiplantae</taxon>
        <taxon>Streptophyta</taxon>
        <taxon>Embryophyta</taxon>
        <taxon>Tracheophyta</taxon>
        <taxon>Spermatophyta</taxon>
        <taxon>Magnoliopsida</taxon>
        <taxon>eudicotyledons</taxon>
        <taxon>Gunneridae</taxon>
        <taxon>Pentapetalae</taxon>
        <taxon>asterids</taxon>
        <taxon>lamiids</taxon>
        <taxon>Boraginales</taxon>
        <taxon>Boraginaceae</taxon>
        <taxon>Boraginoideae</taxon>
        <taxon>Lithospermeae</taxon>
        <taxon>Lithospermum</taxon>
    </lineage>
</organism>
<dbReference type="AlphaFoldDB" id="A0AAV3QEZ9"/>
<protein>
    <submittedName>
        <fullName evidence="4">Transferase</fullName>
    </submittedName>
</protein>
<comment type="similarity">
    <text evidence="1">Belongs to the UDP-glycosyltransferase family.</text>
</comment>
<keyword evidence="3 4" id="KW-0808">Transferase</keyword>
<dbReference type="InterPro" id="IPR002213">
    <property type="entry name" value="UDP_glucos_trans"/>
</dbReference>
<dbReference type="PANTHER" id="PTHR11926">
    <property type="entry name" value="GLUCOSYL/GLUCURONOSYL TRANSFERASES"/>
    <property type="match status" value="1"/>
</dbReference>
<name>A0AAV3QEZ9_LITER</name>
<dbReference type="EMBL" id="BAABME010004425">
    <property type="protein sequence ID" value="GAA0162324.1"/>
    <property type="molecule type" value="Genomic_DNA"/>
</dbReference>
<gene>
    <name evidence="4" type="ORF">LIER_18440</name>
</gene>
<keyword evidence="5" id="KW-1185">Reference proteome</keyword>
<reference evidence="4 5" key="1">
    <citation type="submission" date="2024-01" db="EMBL/GenBank/DDBJ databases">
        <title>The complete chloroplast genome sequence of Lithospermum erythrorhizon: insights into the phylogenetic relationship among Boraginaceae species and the maternal lineages of purple gromwells.</title>
        <authorList>
            <person name="Okada T."/>
            <person name="Watanabe K."/>
        </authorList>
    </citation>
    <scope>NUCLEOTIDE SEQUENCE [LARGE SCALE GENOMIC DNA]</scope>
</reference>
<evidence type="ECO:0000256" key="2">
    <source>
        <dbReference type="ARBA" id="ARBA00022676"/>
    </source>
</evidence>
<accession>A0AAV3QEZ9</accession>
<dbReference type="GO" id="GO:0080043">
    <property type="term" value="F:quercetin 3-O-glucosyltransferase activity"/>
    <property type="evidence" value="ECO:0007669"/>
    <property type="project" value="TreeGrafter"/>
</dbReference>
<evidence type="ECO:0000256" key="1">
    <source>
        <dbReference type="ARBA" id="ARBA00009995"/>
    </source>
</evidence>
<dbReference type="Gene3D" id="3.40.50.2000">
    <property type="entry name" value="Glycogen Phosphorylase B"/>
    <property type="match status" value="2"/>
</dbReference>
<dbReference type="GO" id="GO:0080044">
    <property type="term" value="F:quercetin 7-O-glucosyltransferase activity"/>
    <property type="evidence" value="ECO:0007669"/>
    <property type="project" value="TreeGrafter"/>
</dbReference>
<dbReference type="Proteomes" id="UP001454036">
    <property type="component" value="Unassembled WGS sequence"/>
</dbReference>
<evidence type="ECO:0000313" key="4">
    <source>
        <dbReference type="EMBL" id="GAA0162324.1"/>
    </source>
</evidence>
<dbReference type="Pfam" id="PF00201">
    <property type="entry name" value="UDPGT"/>
    <property type="match status" value="1"/>
</dbReference>
<proteinExistence type="inferred from homology"/>
<dbReference type="SUPFAM" id="SSF53756">
    <property type="entry name" value="UDP-Glycosyltransferase/glycogen phosphorylase"/>
    <property type="match status" value="1"/>
</dbReference>
<sequence length="398" mass="44368">METENTIIHVLLISSTGQGNVNPMLRLGKCLASKGLLVTFSTPQSHGKEMLKTNPNITNEPIQVGDGKLRFQFLDDEWDENEHKGEGLQAYANPLERVGKKNLLLMIKEHEELGHPVSRLINNPFIPWIPEVGESLGIPCALLWVQSCAITIDVQLPCCPTLKYYEMPTLLSPTSPPYTISLKTEMLRQQKNLPNTFCIFMETFQDLELELIEYMSKICPIKPVGPLFKLSSILYPDSTITGDIIKADDICMDWLYTQPPSSLENRGKFVQWSPQEHVLAHKSIGCFVTHCGWNSSMEAIANGVAVVGFPQFGDQVINAKFLEDVFGVGARLRKGDNANIVLGRDEIEKCLVEVLSGSKGVEIKDNALKLKVKAEMVVANKGSSQQNIEDFVNQLRNL</sequence>
<keyword evidence="2" id="KW-0328">Glycosyltransferase</keyword>
<evidence type="ECO:0000256" key="3">
    <source>
        <dbReference type="ARBA" id="ARBA00022679"/>
    </source>
</evidence>
<evidence type="ECO:0000313" key="5">
    <source>
        <dbReference type="Proteomes" id="UP001454036"/>
    </source>
</evidence>
<dbReference type="CDD" id="cd03784">
    <property type="entry name" value="GT1_Gtf-like"/>
    <property type="match status" value="1"/>
</dbReference>
<comment type="caution">
    <text evidence="4">The sequence shown here is derived from an EMBL/GenBank/DDBJ whole genome shotgun (WGS) entry which is preliminary data.</text>
</comment>